<dbReference type="PROSITE" id="PS50077">
    <property type="entry name" value="HEAT_REPEAT"/>
    <property type="match status" value="6"/>
</dbReference>
<feature type="repeat" description="HEAT" evidence="2">
    <location>
        <begin position="195"/>
        <end position="233"/>
    </location>
</feature>
<evidence type="ECO:0000256" key="1">
    <source>
        <dbReference type="ARBA" id="ARBA00022737"/>
    </source>
</evidence>
<name>A0AAN7UDN7_9MYCE</name>
<dbReference type="PANTHER" id="PTHR10648">
    <property type="entry name" value="SERINE/THREONINE-PROTEIN PHOSPHATASE PP2A 65 KDA REGULATORY SUBUNIT"/>
    <property type="match status" value="1"/>
</dbReference>
<accession>A0AAN7UDN7</accession>
<proteinExistence type="predicted"/>
<dbReference type="GO" id="GO:0019888">
    <property type="term" value="F:protein phosphatase regulator activity"/>
    <property type="evidence" value="ECO:0007669"/>
    <property type="project" value="TreeGrafter"/>
</dbReference>
<evidence type="ECO:0000313" key="5">
    <source>
        <dbReference type="EMBL" id="KAK5584370.1"/>
    </source>
</evidence>
<dbReference type="InterPro" id="IPR021133">
    <property type="entry name" value="HEAT_type_2"/>
</dbReference>
<dbReference type="Gene3D" id="1.25.10.10">
    <property type="entry name" value="Leucine-rich Repeat Variant"/>
    <property type="match status" value="1"/>
</dbReference>
<feature type="repeat" description="HEAT" evidence="2">
    <location>
        <begin position="155"/>
        <end position="193"/>
    </location>
</feature>
<dbReference type="InterPro" id="IPR055231">
    <property type="entry name" value="2AA_helical"/>
</dbReference>
<dbReference type="GO" id="GO:0005737">
    <property type="term" value="C:cytoplasm"/>
    <property type="evidence" value="ECO:0007669"/>
    <property type="project" value="TreeGrafter"/>
</dbReference>
<dbReference type="EMBL" id="JAVFKY010000001">
    <property type="protein sequence ID" value="KAK5584370.1"/>
    <property type="molecule type" value="Genomic_DNA"/>
</dbReference>
<feature type="repeat" description="HEAT" evidence="2">
    <location>
        <begin position="116"/>
        <end position="154"/>
    </location>
</feature>
<dbReference type="InterPro" id="IPR000357">
    <property type="entry name" value="HEAT"/>
</dbReference>
<feature type="region of interest" description="Disordered" evidence="3">
    <location>
        <begin position="513"/>
        <end position="534"/>
    </location>
</feature>
<dbReference type="AlphaFoldDB" id="A0AAN7UDN7"/>
<feature type="repeat" description="HEAT" evidence="2">
    <location>
        <begin position="356"/>
        <end position="394"/>
    </location>
</feature>
<sequence>MSDFIGLSDADNYDNIEESNGNEYVIDDSLPLIEKIKKYVKSDLVLHRLYVIREFSDLIRIQFEQANEILIAFIEEAVTDNEPVIRQALVEQIPSVSECYIQYGGEDGYQKVLKNLLPIVAQLTTDRNPQVRMSAVESLQDMARIIKHQDIEVHLIPFIKSLVNDSTDEEHRVQAATLCHNLSPILGEELTKSIILPFIIKLSNDLSFRVRKSIALNLGSICQTVGVKDTTELLLPVFVQLSKDEMWAVRKGCAEVLIFISQNISPIERYSKLIPVFEEFVGDDSSRWVNNTAFQNLGPFIATFEGSQITPKLLNLYTNMINPSTIRFPDSDLVTHCAFNFPAVLYTVGSSRWPELKETYLTLVKDTNWKVRRTLSHSIHEIAKILGPAETKASLVQCFNLFLQDLDEVRVGVVRHFSGFLASLEPAQRESYILIIHSFVNDPSKWRFRKLISKQIGEMCDLFNLKTNLTQLTPILITLLNDSVAKVRSYAASSVGHLILKILNSEVNYSDSNSGNTDVNNNNSSSNSINNNGTNTAEAELTLEEINHLKNSTIESIQCLGTDISFSNRQVFTKICGYLVDQLDPVYFEQTFLPTLLKLVHDPVPNVRLVTAEILCKIHSNQYFANNQDVASAIQVLQNDQDNDVLYFSNLNNINNYNVNNSNVFNNDNDDDDNNNSENNNSDNNNNNENIEDKSNGVNSFNNTETTTTEE</sequence>
<feature type="compositionally biased region" description="Low complexity" evidence="3">
    <location>
        <begin position="676"/>
        <end position="689"/>
    </location>
</feature>
<dbReference type="Pfam" id="PF02985">
    <property type="entry name" value="HEAT"/>
    <property type="match status" value="2"/>
</dbReference>
<dbReference type="Pfam" id="PF22956">
    <property type="entry name" value="VPS15-like_hel"/>
    <property type="match status" value="1"/>
</dbReference>
<evidence type="ECO:0000256" key="2">
    <source>
        <dbReference type="PROSITE-ProRule" id="PRU00103"/>
    </source>
</evidence>
<dbReference type="SUPFAM" id="SSF48371">
    <property type="entry name" value="ARM repeat"/>
    <property type="match status" value="1"/>
</dbReference>
<feature type="domain" description="Phosphatase 2A Regulatory Subunit A helical" evidence="4">
    <location>
        <begin position="112"/>
        <end position="287"/>
    </location>
</feature>
<keyword evidence="6" id="KW-1185">Reference proteome</keyword>
<dbReference type="InterPro" id="IPR011989">
    <property type="entry name" value="ARM-like"/>
</dbReference>
<dbReference type="InterPro" id="IPR016024">
    <property type="entry name" value="ARM-type_fold"/>
</dbReference>
<dbReference type="InterPro" id="IPR051023">
    <property type="entry name" value="PP2A_Regulatory_Subunit_A"/>
</dbReference>
<organism evidence="5 6">
    <name type="scientific">Dictyostelium firmibasis</name>
    <dbReference type="NCBI Taxonomy" id="79012"/>
    <lineage>
        <taxon>Eukaryota</taxon>
        <taxon>Amoebozoa</taxon>
        <taxon>Evosea</taxon>
        <taxon>Eumycetozoa</taxon>
        <taxon>Dictyostelia</taxon>
        <taxon>Dictyosteliales</taxon>
        <taxon>Dictyosteliaceae</taxon>
        <taxon>Dictyostelium</taxon>
    </lineage>
</organism>
<feature type="region of interest" description="Disordered" evidence="3">
    <location>
        <begin position="662"/>
        <end position="711"/>
    </location>
</feature>
<feature type="repeat" description="HEAT" evidence="2">
    <location>
        <begin position="234"/>
        <end position="272"/>
    </location>
</feature>
<dbReference type="Proteomes" id="UP001344447">
    <property type="component" value="Unassembled WGS sequence"/>
</dbReference>
<evidence type="ECO:0000313" key="6">
    <source>
        <dbReference type="Proteomes" id="UP001344447"/>
    </source>
</evidence>
<evidence type="ECO:0000259" key="4">
    <source>
        <dbReference type="Pfam" id="PF22956"/>
    </source>
</evidence>
<feature type="repeat" description="HEAT" evidence="2">
    <location>
        <begin position="472"/>
        <end position="508"/>
    </location>
</feature>
<protein>
    <recommendedName>
        <fullName evidence="4">Phosphatase 2A Regulatory Subunit A helical domain-containing protein</fullName>
    </recommendedName>
</protein>
<gene>
    <name evidence="5" type="ORF">RB653_005981</name>
</gene>
<reference evidence="5 6" key="1">
    <citation type="submission" date="2023-11" db="EMBL/GenBank/DDBJ databases">
        <title>Dfirmibasis_genome.</title>
        <authorList>
            <person name="Edelbroek B."/>
            <person name="Kjellin J."/>
            <person name="Jerlstrom-Hultqvist J."/>
            <person name="Soderbom F."/>
        </authorList>
    </citation>
    <scope>NUCLEOTIDE SEQUENCE [LARGE SCALE GENOMIC DNA]</scope>
    <source>
        <strain evidence="5 6">TNS-C-14</strain>
    </source>
</reference>
<evidence type="ECO:0000256" key="3">
    <source>
        <dbReference type="SAM" id="MobiDB-lite"/>
    </source>
</evidence>
<dbReference type="PANTHER" id="PTHR10648:SF1">
    <property type="entry name" value="SERINE_THREONINE-PROTEIN PHOSPHATASE 4 REGULATORY SUBUNIT 1"/>
    <property type="match status" value="1"/>
</dbReference>
<keyword evidence="1" id="KW-0677">Repeat</keyword>
<comment type="caution">
    <text evidence="5">The sequence shown here is derived from an EMBL/GenBank/DDBJ whole genome shotgun (WGS) entry which is preliminary data.</text>
</comment>